<dbReference type="GO" id="GO:0008270">
    <property type="term" value="F:zinc ion binding"/>
    <property type="evidence" value="ECO:0007669"/>
    <property type="project" value="UniProtKB-KW"/>
</dbReference>
<keyword evidence="2" id="KW-0863">Zinc-finger</keyword>
<keyword evidence="8" id="KW-1185">Reference proteome</keyword>
<sequence>MNVIPTHVWIGPNSSILVEANSIFFGSVQVDKLNGSESGLQLFGFYTSPRVNVVNWSESRLVSLSPRSSKGWPYYLNERASLNISYTVKPEGCSVRLAVDEGWLILCLCYCLSFSYIWLHVVNKNSFTGSGMIQVNISNSGSYQLAVTNPNLKDVEVELDIDVTAVVYDTKEAFYKCNFSNSECTFNTIPFVLTSPAPRQGLLAEEQEWVIRISYQANWIVDSIVIGLIVFMLVAIQIYKKYAGEDEYVIDDDSSIVSLLVNNDDDGPSMKYSCTESLAACDADVEDSIGNKSEEMCATRSRCDICFDAQRDCFFLPCGHCVSCYQCGTK</sequence>
<evidence type="ECO:0000259" key="5">
    <source>
        <dbReference type="Pfam" id="PF16040"/>
    </source>
</evidence>
<evidence type="ECO:0000256" key="1">
    <source>
        <dbReference type="ARBA" id="ARBA00022723"/>
    </source>
</evidence>
<protein>
    <submittedName>
        <fullName evidence="7">Uncharacterized protein</fullName>
    </submittedName>
</protein>
<dbReference type="Pfam" id="PF16040">
    <property type="entry name" value="APD1-4_N"/>
    <property type="match status" value="1"/>
</dbReference>
<evidence type="ECO:0000256" key="3">
    <source>
        <dbReference type="ARBA" id="ARBA00022833"/>
    </source>
</evidence>
<accession>A0ABC8KC25</accession>
<name>A0ABC8KC25_ERUVS</name>
<feature type="transmembrane region" description="Helical" evidence="4">
    <location>
        <begin position="103"/>
        <end position="122"/>
    </location>
</feature>
<evidence type="ECO:0000313" key="7">
    <source>
        <dbReference type="EMBL" id="CAH8355955.1"/>
    </source>
</evidence>
<evidence type="ECO:0000256" key="2">
    <source>
        <dbReference type="ARBA" id="ARBA00022771"/>
    </source>
</evidence>
<dbReference type="Gene3D" id="3.30.40.10">
    <property type="entry name" value="Zinc/RING finger domain, C3HC4 (zinc finger)"/>
    <property type="match status" value="1"/>
</dbReference>
<evidence type="ECO:0000313" key="8">
    <source>
        <dbReference type="Proteomes" id="UP001642260"/>
    </source>
</evidence>
<dbReference type="InterPro" id="IPR032008">
    <property type="entry name" value="APD1-4_N"/>
</dbReference>
<keyword evidence="4" id="KW-0472">Membrane</keyword>
<dbReference type="AlphaFoldDB" id="A0ABC8KC25"/>
<dbReference type="PANTHER" id="PTHR46858:SF5">
    <property type="entry name" value="E3 UBIQUITIN-PROTEIN LIGASE APD1-RELATED"/>
    <property type="match status" value="1"/>
</dbReference>
<keyword evidence="4" id="KW-1133">Transmembrane helix</keyword>
<feature type="domain" description="E3 ubiquitin-protein ligase APD1-4 middle" evidence="6">
    <location>
        <begin position="132"/>
        <end position="234"/>
    </location>
</feature>
<feature type="domain" description="E3 ubiquitin-protein ligase APD1-4 N-terminal" evidence="5">
    <location>
        <begin position="39"/>
        <end position="102"/>
    </location>
</feature>
<feature type="transmembrane region" description="Helical" evidence="4">
    <location>
        <begin position="219"/>
        <end position="239"/>
    </location>
</feature>
<dbReference type="PANTHER" id="PTHR46858">
    <property type="entry name" value="OS05G0521000 PROTEIN"/>
    <property type="match status" value="1"/>
</dbReference>
<keyword evidence="4" id="KW-0812">Transmembrane</keyword>
<evidence type="ECO:0000259" key="6">
    <source>
        <dbReference type="Pfam" id="PF16041"/>
    </source>
</evidence>
<comment type="caution">
    <text evidence="7">The sequence shown here is derived from an EMBL/GenBank/DDBJ whole genome shotgun (WGS) entry which is preliminary data.</text>
</comment>
<dbReference type="InterPro" id="IPR013083">
    <property type="entry name" value="Znf_RING/FYVE/PHD"/>
</dbReference>
<evidence type="ECO:0000256" key="4">
    <source>
        <dbReference type="SAM" id="Phobius"/>
    </source>
</evidence>
<proteinExistence type="predicted"/>
<gene>
    <name evidence="7" type="ORF">ERUC_LOCUS21710</name>
</gene>
<dbReference type="Pfam" id="PF13920">
    <property type="entry name" value="zf-C3HC4_3"/>
    <property type="match status" value="1"/>
</dbReference>
<dbReference type="InterPro" id="IPR032010">
    <property type="entry name" value="APD1-4_M"/>
</dbReference>
<dbReference type="Pfam" id="PF16041">
    <property type="entry name" value="APD1-4_M"/>
    <property type="match status" value="1"/>
</dbReference>
<dbReference type="EMBL" id="CAKOAT010214599">
    <property type="protein sequence ID" value="CAH8355955.1"/>
    <property type="molecule type" value="Genomic_DNA"/>
</dbReference>
<keyword evidence="1" id="KW-0479">Metal-binding</keyword>
<keyword evidence="3" id="KW-0862">Zinc</keyword>
<reference evidence="7 8" key="1">
    <citation type="submission" date="2022-03" db="EMBL/GenBank/DDBJ databases">
        <authorList>
            <person name="Macdonald S."/>
            <person name="Ahmed S."/>
            <person name="Newling K."/>
        </authorList>
    </citation>
    <scope>NUCLEOTIDE SEQUENCE [LARGE SCALE GENOMIC DNA]</scope>
</reference>
<organism evidence="7 8">
    <name type="scientific">Eruca vesicaria subsp. sativa</name>
    <name type="common">Garden rocket</name>
    <name type="synonym">Eruca sativa</name>
    <dbReference type="NCBI Taxonomy" id="29727"/>
    <lineage>
        <taxon>Eukaryota</taxon>
        <taxon>Viridiplantae</taxon>
        <taxon>Streptophyta</taxon>
        <taxon>Embryophyta</taxon>
        <taxon>Tracheophyta</taxon>
        <taxon>Spermatophyta</taxon>
        <taxon>Magnoliopsida</taxon>
        <taxon>eudicotyledons</taxon>
        <taxon>Gunneridae</taxon>
        <taxon>Pentapetalae</taxon>
        <taxon>rosids</taxon>
        <taxon>malvids</taxon>
        <taxon>Brassicales</taxon>
        <taxon>Brassicaceae</taxon>
        <taxon>Brassiceae</taxon>
        <taxon>Eruca</taxon>
    </lineage>
</organism>
<dbReference type="Proteomes" id="UP001642260">
    <property type="component" value="Unassembled WGS sequence"/>
</dbReference>